<evidence type="ECO:0000256" key="2">
    <source>
        <dbReference type="SAM" id="Phobius"/>
    </source>
</evidence>
<dbReference type="Pfam" id="PF04258">
    <property type="entry name" value="Peptidase_A22B"/>
    <property type="match status" value="1"/>
</dbReference>
<dbReference type="AlphaFoldDB" id="A0A7S0C0A3"/>
<protein>
    <submittedName>
        <fullName evidence="3">Uncharacterized protein</fullName>
    </submittedName>
</protein>
<dbReference type="GO" id="GO:0033619">
    <property type="term" value="P:membrane protein proteolysis"/>
    <property type="evidence" value="ECO:0007669"/>
    <property type="project" value="TreeGrafter"/>
</dbReference>
<evidence type="ECO:0000256" key="1">
    <source>
        <dbReference type="SAM" id="MobiDB-lite"/>
    </source>
</evidence>
<organism evidence="3">
    <name type="scientific">Proboscia inermis</name>
    <dbReference type="NCBI Taxonomy" id="420281"/>
    <lineage>
        <taxon>Eukaryota</taxon>
        <taxon>Sar</taxon>
        <taxon>Stramenopiles</taxon>
        <taxon>Ochrophyta</taxon>
        <taxon>Bacillariophyta</taxon>
        <taxon>Coscinodiscophyceae</taxon>
        <taxon>Rhizosoleniophycidae</taxon>
        <taxon>Rhizosoleniales</taxon>
        <taxon>Rhizosoleniaceae</taxon>
        <taxon>Proboscia</taxon>
    </lineage>
</organism>
<dbReference type="GO" id="GO:0005765">
    <property type="term" value="C:lysosomal membrane"/>
    <property type="evidence" value="ECO:0007669"/>
    <property type="project" value="TreeGrafter"/>
</dbReference>
<feature type="transmembrane region" description="Helical" evidence="2">
    <location>
        <begin position="7"/>
        <end position="30"/>
    </location>
</feature>
<name>A0A7S0C0A3_9STRA</name>
<proteinExistence type="predicted"/>
<gene>
    <name evidence="3" type="ORF">PINE0816_LOCUS4877</name>
</gene>
<dbReference type="GO" id="GO:0042500">
    <property type="term" value="F:aspartic endopeptidase activity, intramembrane cleaving"/>
    <property type="evidence" value="ECO:0007669"/>
    <property type="project" value="InterPro"/>
</dbReference>
<dbReference type="PANTHER" id="PTHR12174:SF75">
    <property type="entry name" value="SIGNAL PEPTIDE PEPTIDASE-LIKE 2"/>
    <property type="match status" value="1"/>
</dbReference>
<feature type="transmembrane region" description="Helical" evidence="2">
    <location>
        <begin position="36"/>
        <end position="53"/>
    </location>
</feature>
<dbReference type="GO" id="GO:0098553">
    <property type="term" value="C:lumenal side of endoplasmic reticulum membrane"/>
    <property type="evidence" value="ECO:0007669"/>
    <property type="project" value="TreeGrafter"/>
</dbReference>
<keyword evidence="2" id="KW-0472">Membrane</keyword>
<dbReference type="GO" id="GO:0030660">
    <property type="term" value="C:Golgi-associated vesicle membrane"/>
    <property type="evidence" value="ECO:0007669"/>
    <property type="project" value="TreeGrafter"/>
</dbReference>
<dbReference type="EMBL" id="HBEL01010217">
    <property type="protein sequence ID" value="CAD8408755.1"/>
    <property type="molecule type" value="Transcribed_RNA"/>
</dbReference>
<reference evidence="3" key="1">
    <citation type="submission" date="2021-01" db="EMBL/GenBank/DDBJ databases">
        <authorList>
            <person name="Corre E."/>
            <person name="Pelletier E."/>
            <person name="Niang G."/>
            <person name="Scheremetjew M."/>
            <person name="Finn R."/>
            <person name="Kale V."/>
            <person name="Holt S."/>
            <person name="Cochrane G."/>
            <person name="Meng A."/>
            <person name="Brown T."/>
            <person name="Cohen L."/>
        </authorList>
    </citation>
    <scope>NUCLEOTIDE SEQUENCE</scope>
    <source>
        <strain evidence="3">CCAP1064/1</strain>
    </source>
</reference>
<dbReference type="InterPro" id="IPR007369">
    <property type="entry name" value="Peptidase_A22B_SPP"/>
</dbReference>
<keyword evidence="2" id="KW-1133">Transmembrane helix</keyword>
<dbReference type="PANTHER" id="PTHR12174">
    <property type="entry name" value="SIGNAL PEPTIDE PEPTIDASE"/>
    <property type="match status" value="1"/>
</dbReference>
<feature type="region of interest" description="Disordered" evidence="1">
    <location>
        <begin position="87"/>
        <end position="117"/>
    </location>
</feature>
<accession>A0A7S0C0A3</accession>
<sequence>MQRWSSGYFVATTLAYGIGLIMANIAVYVMKMGQPALLYLVPMCLGTVTGLGWKKGELREIWKGPRELEVGARIVTNVNNAIYASQVNRRRRQQQAQRQERMDGEVEIPPVPDANMT</sequence>
<dbReference type="GO" id="GO:0098554">
    <property type="term" value="C:cytoplasmic side of endoplasmic reticulum membrane"/>
    <property type="evidence" value="ECO:0007669"/>
    <property type="project" value="TreeGrafter"/>
</dbReference>
<keyword evidence="2" id="KW-0812">Transmembrane</keyword>
<evidence type="ECO:0000313" key="3">
    <source>
        <dbReference type="EMBL" id="CAD8408755.1"/>
    </source>
</evidence>